<name>A0A934K9G7_9BACT</name>
<dbReference type="GO" id="GO:0016740">
    <property type="term" value="F:transferase activity"/>
    <property type="evidence" value="ECO:0007669"/>
    <property type="project" value="UniProtKB-KW"/>
</dbReference>
<evidence type="ECO:0000313" key="3">
    <source>
        <dbReference type="EMBL" id="MBJ7598996.1"/>
    </source>
</evidence>
<evidence type="ECO:0000256" key="1">
    <source>
        <dbReference type="ARBA" id="ARBA00008383"/>
    </source>
</evidence>
<accession>A0A934K9G7</accession>
<dbReference type="InterPro" id="IPR023606">
    <property type="entry name" value="CoA-Trfase_III_dom_1_sf"/>
</dbReference>
<dbReference type="Proteomes" id="UP000612893">
    <property type="component" value="Unassembled WGS sequence"/>
</dbReference>
<sequence>MPPAAPGAALAGLRVLELGTLIAGPFAGRLLADFGADVIKIEEPGQGDPLRTWGMMLPEGSLWSFVQNRGKRCVALDLHRPEDRRAVSRLAQEADVLIENFRPGRMEQWGLGPEQLAASAPGLVYVRISGFGQSGPLSGQPGFGSVAEAMGGMRYLTGPADSPPTPVGLSLGDSIAAMYAVFGALTALRARDRTGRGQVVDVALSEAVLSMLEAVLPEYGRFGAVRERTGNLAHNSAPTNAYLCGDGRWVVIGANADNLFAALMTLMGRADLRDDPSLASNLGRVARAAELDGVIAKWAAGRASDEVVVALRTAGVPAGPVNSIADIAAEEQFRERGMVLEVESRAGPILMPGVMPRLSETPGSVRWAGPAVGEHTAEVMEQLDLGLAQH</sequence>
<keyword evidence="2 3" id="KW-0808">Transferase</keyword>
<reference evidence="3" key="1">
    <citation type="submission" date="2020-10" db="EMBL/GenBank/DDBJ databases">
        <title>Ca. Dormibacterota MAGs.</title>
        <authorList>
            <person name="Montgomery K."/>
        </authorList>
    </citation>
    <scope>NUCLEOTIDE SEQUENCE [LARGE SCALE GENOMIC DNA]</scope>
    <source>
        <strain evidence="3">SC8812_S17_10</strain>
    </source>
</reference>
<keyword evidence="4" id="KW-1185">Reference proteome</keyword>
<proteinExistence type="inferred from homology"/>
<dbReference type="PANTHER" id="PTHR48228:SF6">
    <property type="entry name" value="L-CARNITINE COA-TRANSFERASE"/>
    <property type="match status" value="1"/>
</dbReference>
<organism evidence="3 4">
    <name type="scientific">Candidatus Nephthysia bennettiae</name>
    <dbReference type="NCBI Taxonomy" id="3127016"/>
    <lineage>
        <taxon>Bacteria</taxon>
        <taxon>Bacillati</taxon>
        <taxon>Candidatus Dormiibacterota</taxon>
        <taxon>Candidatus Dormibacteria</taxon>
        <taxon>Candidatus Dormibacterales</taxon>
        <taxon>Candidatus Dormibacteraceae</taxon>
        <taxon>Candidatus Nephthysia</taxon>
    </lineage>
</organism>
<comment type="similarity">
    <text evidence="1">Belongs to the CoA-transferase III family.</text>
</comment>
<dbReference type="EMBL" id="JAEKNR010000136">
    <property type="protein sequence ID" value="MBJ7598996.1"/>
    <property type="molecule type" value="Genomic_DNA"/>
</dbReference>
<dbReference type="PANTHER" id="PTHR48228">
    <property type="entry name" value="SUCCINYL-COA--D-CITRAMALATE COA-TRANSFERASE"/>
    <property type="match status" value="1"/>
</dbReference>
<evidence type="ECO:0000313" key="4">
    <source>
        <dbReference type="Proteomes" id="UP000612893"/>
    </source>
</evidence>
<dbReference type="InterPro" id="IPR003673">
    <property type="entry name" value="CoA-Trfase_fam_III"/>
</dbReference>
<dbReference type="InterPro" id="IPR050509">
    <property type="entry name" value="CoA-transferase_III"/>
</dbReference>
<dbReference type="InterPro" id="IPR044855">
    <property type="entry name" value="CoA-Trfase_III_dom3_sf"/>
</dbReference>
<dbReference type="Gene3D" id="3.30.1540.10">
    <property type="entry name" value="formyl-coa transferase, domain 3"/>
    <property type="match status" value="1"/>
</dbReference>
<dbReference type="AlphaFoldDB" id="A0A934K9G7"/>
<dbReference type="SUPFAM" id="SSF89796">
    <property type="entry name" value="CoA-transferase family III (CaiB/BaiF)"/>
    <property type="match status" value="1"/>
</dbReference>
<gene>
    <name evidence="3" type="ORF">JF922_13050</name>
</gene>
<comment type="caution">
    <text evidence="3">The sequence shown here is derived from an EMBL/GenBank/DDBJ whole genome shotgun (WGS) entry which is preliminary data.</text>
</comment>
<dbReference type="Gene3D" id="3.40.50.10540">
    <property type="entry name" value="Crotonobetainyl-coa:carnitine coa-transferase, domain 1"/>
    <property type="match status" value="1"/>
</dbReference>
<protein>
    <submittedName>
        <fullName evidence="3">CoA transferase</fullName>
    </submittedName>
</protein>
<evidence type="ECO:0000256" key="2">
    <source>
        <dbReference type="ARBA" id="ARBA00022679"/>
    </source>
</evidence>
<dbReference type="Pfam" id="PF02515">
    <property type="entry name" value="CoA_transf_3"/>
    <property type="match status" value="1"/>
</dbReference>